<accession>A0A8S9J406</accession>
<feature type="transmembrane region" description="Helical" evidence="1">
    <location>
        <begin position="136"/>
        <end position="155"/>
    </location>
</feature>
<organism evidence="2">
    <name type="scientific">Brassica cretica</name>
    <name type="common">Mustard</name>
    <dbReference type="NCBI Taxonomy" id="69181"/>
    <lineage>
        <taxon>Eukaryota</taxon>
        <taxon>Viridiplantae</taxon>
        <taxon>Streptophyta</taxon>
        <taxon>Embryophyta</taxon>
        <taxon>Tracheophyta</taxon>
        <taxon>Spermatophyta</taxon>
        <taxon>Magnoliopsida</taxon>
        <taxon>eudicotyledons</taxon>
        <taxon>Gunneridae</taxon>
        <taxon>Pentapetalae</taxon>
        <taxon>rosids</taxon>
        <taxon>malvids</taxon>
        <taxon>Brassicales</taxon>
        <taxon>Brassicaceae</taxon>
        <taxon>Brassiceae</taxon>
        <taxon>Brassica</taxon>
    </lineage>
</organism>
<evidence type="ECO:0000313" key="2">
    <source>
        <dbReference type="EMBL" id="KAF2576252.1"/>
    </source>
</evidence>
<reference evidence="2" key="1">
    <citation type="submission" date="2019-12" db="EMBL/GenBank/DDBJ databases">
        <title>Genome sequencing and annotation of Brassica cretica.</title>
        <authorList>
            <person name="Studholme D.J."/>
            <person name="Sarris P.F."/>
        </authorList>
    </citation>
    <scope>NUCLEOTIDE SEQUENCE</scope>
    <source>
        <strain evidence="2">PFS-102/07</strain>
        <tissue evidence="2">Leaf</tissue>
    </source>
</reference>
<name>A0A8S9J406_BRACR</name>
<evidence type="ECO:0000256" key="1">
    <source>
        <dbReference type="SAM" id="Phobius"/>
    </source>
</evidence>
<gene>
    <name evidence="2" type="ORF">F2Q70_00003092</name>
</gene>
<dbReference type="EMBL" id="QGKY02001015">
    <property type="protein sequence ID" value="KAF2576252.1"/>
    <property type="molecule type" value="Genomic_DNA"/>
</dbReference>
<proteinExistence type="predicted"/>
<keyword evidence="1" id="KW-1133">Transmembrane helix</keyword>
<protein>
    <submittedName>
        <fullName evidence="2">Uncharacterized protein</fullName>
    </submittedName>
</protein>
<keyword evidence="1" id="KW-0812">Transmembrane</keyword>
<keyword evidence="1" id="KW-0472">Membrane</keyword>
<sequence length="223" mass="25448">MLFGRWDPGSQGIKRNRSDLYYNETIGRILGRNGVLATRVILVLRRILWVGANIGSAGSVLSLGSSKWMRNQEDQSKDYQGMIFVIIKTISFSFDKEIMDKLKTEDKIERRWVIVGLAVLINSTSSLSMFGSGFMYYLFLVVVSIWVGDPYKAYIGVWSYVGDKLGGLEIALQTLNLVPSNQLQRRDTYMEKTMRFSGLVVMALYKEGSRKELYGVTRTYKME</sequence>
<comment type="caution">
    <text evidence="2">The sequence shown here is derived from an EMBL/GenBank/DDBJ whole genome shotgun (WGS) entry which is preliminary data.</text>
</comment>
<dbReference type="AlphaFoldDB" id="A0A8S9J406"/>